<organism evidence="2">
    <name type="scientific">human gut metagenome</name>
    <dbReference type="NCBI Taxonomy" id="408170"/>
    <lineage>
        <taxon>unclassified sequences</taxon>
        <taxon>metagenomes</taxon>
        <taxon>organismal metagenomes</taxon>
    </lineage>
</organism>
<feature type="transmembrane region" description="Helical" evidence="1">
    <location>
        <begin position="79"/>
        <end position="105"/>
    </location>
</feature>
<keyword evidence="1" id="KW-1133">Transmembrane helix</keyword>
<dbReference type="AlphaFoldDB" id="W1WFZ7"/>
<sequence>MYAQAFGAILGLIACLYEYVYGNLVVIGNKFVPGMDYINFVCGYALYPLCIIVFLISLINLILNKKPNQLKNVSLLNKILAHITVIIGILGCKFYFIIPALLILYQYYIPVLFEHDLKREEREANRQSAIVELLKNNIGKHTIVKLLNVSYEEVEILELEYCSKRRWFPIK</sequence>
<feature type="transmembrane region" description="Helical" evidence="1">
    <location>
        <begin position="6"/>
        <end position="26"/>
    </location>
</feature>
<accession>W1WFZ7</accession>
<evidence type="ECO:0000256" key="1">
    <source>
        <dbReference type="SAM" id="Phobius"/>
    </source>
</evidence>
<comment type="caution">
    <text evidence="2">The sequence shown here is derived from an EMBL/GenBank/DDBJ whole genome shotgun (WGS) entry which is preliminary data.</text>
</comment>
<feature type="non-terminal residue" evidence="2">
    <location>
        <position position="171"/>
    </location>
</feature>
<reference evidence="2" key="1">
    <citation type="submission" date="2013-12" db="EMBL/GenBank/DDBJ databases">
        <title>A Varibaculum cambriense genome reconstructed from a premature infant gut community with otherwise low bacterial novelty that shifts toward anaerobic metabolism during the third week of life.</title>
        <authorList>
            <person name="Brown C.T."/>
            <person name="Sharon I."/>
            <person name="Thomas B.C."/>
            <person name="Castelle C.J."/>
            <person name="Morowitz M.J."/>
            <person name="Banfield J.F."/>
        </authorList>
    </citation>
    <scope>NUCLEOTIDE SEQUENCE</scope>
</reference>
<protein>
    <submittedName>
        <fullName evidence="2">Uncharacterized protein</fullName>
    </submittedName>
</protein>
<name>W1WFZ7_9ZZZZ</name>
<gene>
    <name evidence="2" type="ORF">Q604_UNBc4C00016G0001</name>
</gene>
<keyword evidence="1" id="KW-0812">Transmembrane</keyword>
<evidence type="ECO:0000313" key="2">
    <source>
        <dbReference type="EMBL" id="ETJ17093.1"/>
    </source>
</evidence>
<feature type="transmembrane region" description="Helical" evidence="1">
    <location>
        <begin position="38"/>
        <end position="59"/>
    </location>
</feature>
<dbReference type="EMBL" id="AZMM01018797">
    <property type="protein sequence ID" value="ETJ17093.1"/>
    <property type="molecule type" value="Genomic_DNA"/>
</dbReference>
<keyword evidence="1" id="KW-0472">Membrane</keyword>
<proteinExistence type="predicted"/>